<evidence type="ECO:0000256" key="1">
    <source>
        <dbReference type="SAM" id="MobiDB-lite"/>
    </source>
</evidence>
<feature type="compositionally biased region" description="Low complexity" evidence="1">
    <location>
        <begin position="86"/>
        <end position="103"/>
    </location>
</feature>
<dbReference type="InterPro" id="IPR035986">
    <property type="entry name" value="PKD_dom_sf"/>
</dbReference>
<evidence type="ECO:0000259" key="3">
    <source>
        <dbReference type="SMART" id="SM00089"/>
    </source>
</evidence>
<dbReference type="SUPFAM" id="SSF49299">
    <property type="entry name" value="PKD domain"/>
    <property type="match status" value="2"/>
</dbReference>
<keyword evidence="2" id="KW-0732">Signal</keyword>
<protein>
    <submittedName>
        <fullName evidence="4">Stalk domain-containing protein</fullName>
    </submittedName>
</protein>
<proteinExistence type="predicted"/>
<feature type="compositionally biased region" description="Low complexity" evidence="1">
    <location>
        <begin position="116"/>
        <end position="126"/>
    </location>
</feature>
<dbReference type="Gene3D" id="3.30.457.10">
    <property type="entry name" value="Copper amine oxidase-like, N-terminal domain"/>
    <property type="match status" value="1"/>
</dbReference>
<organism evidence="4 5">
    <name type="scientific">Paenibacillus polygoni</name>
    <dbReference type="NCBI Taxonomy" id="3050112"/>
    <lineage>
        <taxon>Bacteria</taxon>
        <taxon>Bacillati</taxon>
        <taxon>Bacillota</taxon>
        <taxon>Bacilli</taxon>
        <taxon>Bacillales</taxon>
        <taxon>Paenibacillaceae</taxon>
        <taxon>Paenibacillus</taxon>
    </lineage>
</organism>
<sequence length="760" mass="83837">MKFKKLTMLTILALFSQVVPAYTASAEMSMDEPVSSSIIQEESRLEAPANKEMKVEGKTDGSSVTEPKEDAVSGTKETATEEADTETTVITEGTVTGTVEEVTSNPEDQKTPVQTEENPVVPESPVVPEVPDILEVQPQSSSSQLILYYNSKKMVQDGVTYYAPQPLQVKNGVSYVPIRALVDRVGFRVLYNQATKETSIIQGNNELKFKTNSNKYKVNGVTKTMKGTSYQTQNTFMVPLTAITAALGIKYSVVNKSIVMNLSTKPIASFSISPSEVYAGQAVTYKVDGFSPKGLSIINERWEGKKDVFDAPGRFTIKYYVQDSSGTWSDPYSLTVNVLRPNQPPVALFVTDKEEYKMGELITYTDQSSDDEAIVKTEWNNNALAFFTPGPKTISLTVKDNKGLTNTYQKTIIITNETLYSLTEFNQLFTPIGDKFSFDGSTVPTWAKVNYSYTDYPSTLLRSNSPETVYKEGIVYKDIAVGNTRFLIHHKNNTGKKVKMYVVATNNNSATAILRTENLGFAGPSTIAQAAGKKAVERYFTTMQDDSKRTATTLKPGESKLILTDMSKTSMKQQEIISLLSDVYCDYPIEYNVVIIDENSDPLKVLYRLPILDRDGVHNRGTYPNATREITYSDRLGEKPERLVIGDNNDDPNLSGIDPMVGVEASNSGNFGVLYKITLERVAPNTLISFNPRGGTYTGYAMVNGEITPLYTDGAVRAPNEQAVLYRTGEYERKVEILLTAAPASSLPVNLLIAPLPSKN</sequence>
<dbReference type="InterPro" id="IPR012854">
    <property type="entry name" value="Cu_amine_oxidase-like_N"/>
</dbReference>
<dbReference type="InterPro" id="IPR022409">
    <property type="entry name" value="PKD/Chitinase_dom"/>
</dbReference>
<dbReference type="RefSeq" id="WP_285743131.1">
    <property type="nucleotide sequence ID" value="NZ_CP127162.1"/>
</dbReference>
<accession>A0ABY8WY43</accession>
<dbReference type="Proteomes" id="UP001236415">
    <property type="component" value="Chromosome"/>
</dbReference>
<reference evidence="4 5" key="1">
    <citation type="submission" date="2023-06" db="EMBL/GenBank/DDBJ databases">
        <title>Paenibacillus polygonum sp. nov., an endophytic bacterium, isolated from Polygonum lapathifolium L. in Nanji Wetland National Nature Reserve, South of Poyang Lake, Jiangxi Province, China.</title>
        <authorList>
            <person name="Yu Z."/>
        </authorList>
    </citation>
    <scope>NUCLEOTIDE SEQUENCE [LARGE SCALE GENOMIC DNA]</scope>
    <source>
        <strain evidence="4 5">C31</strain>
    </source>
</reference>
<dbReference type="SMART" id="SM00089">
    <property type="entry name" value="PKD"/>
    <property type="match status" value="1"/>
</dbReference>
<feature type="domain" description="PKD/Chitinase" evidence="3">
    <location>
        <begin position="346"/>
        <end position="417"/>
    </location>
</feature>
<keyword evidence="5" id="KW-1185">Reference proteome</keyword>
<name>A0ABY8WY43_9BACL</name>
<feature type="chain" id="PRO_5045466355" evidence="2">
    <location>
        <begin position="22"/>
        <end position="760"/>
    </location>
</feature>
<dbReference type="EMBL" id="CP127162">
    <property type="protein sequence ID" value="WIV18075.1"/>
    <property type="molecule type" value="Genomic_DNA"/>
</dbReference>
<evidence type="ECO:0000313" key="4">
    <source>
        <dbReference type="EMBL" id="WIV18075.1"/>
    </source>
</evidence>
<gene>
    <name evidence="4" type="ORF">QPK24_16895</name>
</gene>
<feature type="region of interest" description="Disordered" evidence="1">
    <location>
        <begin position="31"/>
        <end position="126"/>
    </location>
</feature>
<feature type="compositionally biased region" description="Basic and acidic residues" evidence="1">
    <location>
        <begin position="41"/>
        <end position="59"/>
    </location>
</feature>
<dbReference type="InterPro" id="IPR036582">
    <property type="entry name" value="Mao_N_sf"/>
</dbReference>
<dbReference type="Gene3D" id="2.60.40.10">
    <property type="entry name" value="Immunoglobulins"/>
    <property type="match status" value="1"/>
</dbReference>
<feature type="signal peptide" evidence="2">
    <location>
        <begin position="1"/>
        <end position="21"/>
    </location>
</feature>
<dbReference type="Pfam" id="PF07833">
    <property type="entry name" value="Cu_amine_oxidN1"/>
    <property type="match status" value="1"/>
</dbReference>
<evidence type="ECO:0000313" key="5">
    <source>
        <dbReference type="Proteomes" id="UP001236415"/>
    </source>
</evidence>
<evidence type="ECO:0000256" key="2">
    <source>
        <dbReference type="SAM" id="SignalP"/>
    </source>
</evidence>
<dbReference type="InterPro" id="IPR013783">
    <property type="entry name" value="Ig-like_fold"/>
</dbReference>
<dbReference type="SUPFAM" id="SSF55383">
    <property type="entry name" value="Copper amine oxidase, domain N"/>
    <property type="match status" value="1"/>
</dbReference>